<gene>
    <name evidence="4" type="ORF">SAMN05216550_11677</name>
</gene>
<dbReference type="EMBL" id="FNZM01000016">
    <property type="protein sequence ID" value="SEK07801.1"/>
    <property type="molecule type" value="Genomic_DNA"/>
</dbReference>
<reference evidence="4 5" key="1">
    <citation type="submission" date="2016-10" db="EMBL/GenBank/DDBJ databases">
        <authorList>
            <person name="Varghese N."/>
            <person name="Submissions S."/>
        </authorList>
    </citation>
    <scope>NUCLEOTIDE SEQUENCE [LARGE SCALE GENOMIC DNA]</scope>
    <source>
        <strain evidence="4 5">LMG 22274</strain>
    </source>
</reference>
<evidence type="ECO:0000313" key="5">
    <source>
        <dbReference type="Proteomes" id="UP000183529"/>
    </source>
</evidence>
<comment type="caution">
    <text evidence="4">The sequence shown here is derived from an EMBL/GenBank/DDBJ whole genome shotgun (WGS) entry which is preliminary data.</text>
</comment>
<evidence type="ECO:0000256" key="2">
    <source>
        <dbReference type="SAM" id="SignalP"/>
    </source>
</evidence>
<dbReference type="Pfam" id="PF00497">
    <property type="entry name" value="SBP_bac_3"/>
    <property type="match status" value="1"/>
</dbReference>
<evidence type="ECO:0000313" key="4">
    <source>
        <dbReference type="EMBL" id="SEK07801.1"/>
    </source>
</evidence>
<dbReference type="SUPFAM" id="SSF53850">
    <property type="entry name" value="Periplasmic binding protein-like II"/>
    <property type="match status" value="1"/>
</dbReference>
<dbReference type="SMART" id="SM00062">
    <property type="entry name" value="PBPb"/>
    <property type="match status" value="1"/>
</dbReference>
<organism evidence="4 5">
    <name type="scientific">Paraburkholderia tropica</name>
    <dbReference type="NCBI Taxonomy" id="92647"/>
    <lineage>
        <taxon>Bacteria</taxon>
        <taxon>Pseudomonadati</taxon>
        <taxon>Pseudomonadota</taxon>
        <taxon>Betaproteobacteria</taxon>
        <taxon>Burkholderiales</taxon>
        <taxon>Burkholderiaceae</taxon>
        <taxon>Paraburkholderia</taxon>
    </lineage>
</organism>
<dbReference type="RefSeq" id="WP_074986120.1">
    <property type="nucleotide sequence ID" value="NZ_CADFGN010000014.1"/>
</dbReference>
<keyword evidence="1 2" id="KW-0732">Signal</keyword>
<evidence type="ECO:0000256" key="1">
    <source>
        <dbReference type="ARBA" id="ARBA00022729"/>
    </source>
</evidence>
<feature type="domain" description="Solute-binding protein family 3/N-terminal" evidence="3">
    <location>
        <begin position="66"/>
        <end position="294"/>
    </location>
</feature>
<dbReference type="InterPro" id="IPR006311">
    <property type="entry name" value="TAT_signal"/>
</dbReference>
<dbReference type="AlphaFoldDB" id="A0AAQ1GKQ8"/>
<accession>A0AAQ1GKQ8</accession>
<dbReference type="PANTHER" id="PTHR35936">
    <property type="entry name" value="MEMBRANE-BOUND LYTIC MUREIN TRANSGLYCOSYLASE F"/>
    <property type="match status" value="1"/>
</dbReference>
<sequence>MSDLKKPVKGRRSLLLAGGAAIAGAPLVLAGKARAATPDFAPGYEGFSMSKYDGDDSLLRIQKKGELVIGTSNDWPYSYLDAKTGAFSGIDADIIHVLAKMLKIPKVTVATASFDGLVPGVLSGRFDMVGDSIHFTPDRAKVVDFSFPTYFYAETMVVKKGSGISARDISELKGKSAGSILGTNYSDWIQKTPGVEYRGYKDAQSVVQDVASGRLDVGIYDLPVMAAIIKQYPQWPVEIVKAYVPRTTKVPANFSRYIFRQQDQQLNIAISRALESMQYTGQMQAIIARHGIGEG</sequence>
<evidence type="ECO:0000259" key="3">
    <source>
        <dbReference type="SMART" id="SM00062"/>
    </source>
</evidence>
<dbReference type="InterPro" id="IPR001638">
    <property type="entry name" value="Solute-binding_3/MltF_N"/>
</dbReference>
<proteinExistence type="predicted"/>
<dbReference type="Gene3D" id="3.40.190.10">
    <property type="entry name" value="Periplasmic binding protein-like II"/>
    <property type="match status" value="2"/>
</dbReference>
<protein>
    <submittedName>
        <fullName evidence="4">Amino acid ABC transporter substrate-binding protein, PAAT family</fullName>
    </submittedName>
</protein>
<dbReference type="PANTHER" id="PTHR35936:SF17">
    <property type="entry name" value="ARGININE-BINDING EXTRACELLULAR PROTEIN ARTP"/>
    <property type="match status" value="1"/>
</dbReference>
<dbReference type="PROSITE" id="PS51318">
    <property type="entry name" value="TAT"/>
    <property type="match status" value="1"/>
</dbReference>
<dbReference type="CDD" id="cd13530">
    <property type="entry name" value="PBP2_peptides_like"/>
    <property type="match status" value="1"/>
</dbReference>
<feature type="signal peptide" evidence="2">
    <location>
        <begin position="1"/>
        <end position="35"/>
    </location>
</feature>
<dbReference type="Proteomes" id="UP000183529">
    <property type="component" value="Unassembled WGS sequence"/>
</dbReference>
<name>A0AAQ1GKQ8_9BURK</name>
<feature type="chain" id="PRO_5043013351" evidence="2">
    <location>
        <begin position="36"/>
        <end position="295"/>
    </location>
</feature>